<accession>A0ABR3P6V8</accession>
<dbReference type="Proteomes" id="UP001562354">
    <property type="component" value="Unassembled WGS sequence"/>
</dbReference>
<dbReference type="EMBL" id="JBFMKM010000013">
    <property type="protein sequence ID" value="KAL1301673.1"/>
    <property type="molecule type" value="Genomic_DNA"/>
</dbReference>
<protein>
    <recommendedName>
        <fullName evidence="4">Alpha/beta hydrolase fold-3 domain-containing protein</fullName>
    </recommendedName>
</protein>
<evidence type="ECO:0000256" key="2">
    <source>
        <dbReference type="ARBA" id="ARBA00022801"/>
    </source>
</evidence>
<dbReference type="PANTHER" id="PTHR48081">
    <property type="entry name" value="AB HYDROLASE SUPERFAMILY PROTEIN C4A8.06C"/>
    <property type="match status" value="1"/>
</dbReference>
<keyword evidence="6" id="KW-1185">Reference proteome</keyword>
<dbReference type="InterPro" id="IPR002168">
    <property type="entry name" value="Lipase_GDXG_HIS_AS"/>
</dbReference>
<evidence type="ECO:0000259" key="4">
    <source>
        <dbReference type="Pfam" id="PF07859"/>
    </source>
</evidence>
<comment type="similarity">
    <text evidence="1">Belongs to the 'GDXG' lipolytic enzyme family.</text>
</comment>
<sequence length="484" mass="53349">MDDSPSGLLKFFVPRVPGIARAALVHSLGYSANSTKWDFRTEMTVHVLRSLMDPSNKLQPIGKIQQRTLKDPGVKDNTWVAKAVIPVPEQETLTAATFKAIEDLGDGTEAYVKPSLDALDVEWTGHRSSARPHEQSPAASDQERYASMMDDPARTSKTTILYFHGGAYYLCSFGTHRESVRRLVEESNGRAMSVGYRLAPKHAFPSQLLDALNSYLYLLYPPENALHEPVPANEIVFAGDSAGGNVVFALLQLLLQLHRTSSSTPTVQYHGKEVEVPLPAGVTANSGWFDISRAMPSLDHNAKFDYLPPASHDTFAKFPQDDLWPTNPPRGDIFCDLSLMTHPLVSPLAASNWTGSPPMWIETGQELLTDEDAIVAVRAASQGVVVQWEQYEAMPHCFAMVIPTLQTSTRCVKSWGTFCRTCVEGKVETNGTWIAAKSGLEKQVDVSSVTDIKFEDAVARMEDAKARRLKGYEKEGKSLPTLRA</sequence>
<keyword evidence="2" id="KW-0378">Hydrolase</keyword>
<dbReference type="GeneID" id="95979589"/>
<dbReference type="InterPro" id="IPR050300">
    <property type="entry name" value="GDXG_lipolytic_enzyme"/>
</dbReference>
<proteinExistence type="inferred from homology"/>
<dbReference type="PROSITE" id="PS01173">
    <property type="entry name" value="LIPASE_GDXG_HIS"/>
    <property type="match status" value="1"/>
</dbReference>
<reference evidence="5 6" key="1">
    <citation type="submission" date="2024-07" db="EMBL/GenBank/DDBJ databases">
        <title>Draft sequence of the Neodothiora populina.</title>
        <authorList>
            <person name="Drown D.D."/>
            <person name="Schuette U.S."/>
            <person name="Buechlein A.B."/>
            <person name="Rusch D.R."/>
            <person name="Winton L.W."/>
            <person name="Adams G.A."/>
        </authorList>
    </citation>
    <scope>NUCLEOTIDE SEQUENCE [LARGE SCALE GENOMIC DNA]</scope>
    <source>
        <strain evidence="5 6">CPC 39397</strain>
    </source>
</reference>
<organism evidence="5 6">
    <name type="scientific">Neodothiora populina</name>
    <dbReference type="NCBI Taxonomy" id="2781224"/>
    <lineage>
        <taxon>Eukaryota</taxon>
        <taxon>Fungi</taxon>
        <taxon>Dikarya</taxon>
        <taxon>Ascomycota</taxon>
        <taxon>Pezizomycotina</taxon>
        <taxon>Dothideomycetes</taxon>
        <taxon>Dothideomycetidae</taxon>
        <taxon>Dothideales</taxon>
        <taxon>Dothioraceae</taxon>
        <taxon>Neodothiora</taxon>
    </lineage>
</organism>
<gene>
    <name evidence="5" type="ORF">AAFC00_005890</name>
</gene>
<feature type="domain" description="Alpha/beta hydrolase fold-3" evidence="4">
    <location>
        <begin position="160"/>
        <end position="399"/>
    </location>
</feature>
<evidence type="ECO:0000313" key="5">
    <source>
        <dbReference type="EMBL" id="KAL1301673.1"/>
    </source>
</evidence>
<dbReference type="InterPro" id="IPR013094">
    <property type="entry name" value="AB_hydrolase_3"/>
</dbReference>
<dbReference type="RefSeq" id="XP_069197949.1">
    <property type="nucleotide sequence ID" value="XM_069345747.1"/>
</dbReference>
<name>A0ABR3P6V8_9PEZI</name>
<evidence type="ECO:0000313" key="6">
    <source>
        <dbReference type="Proteomes" id="UP001562354"/>
    </source>
</evidence>
<dbReference type="PANTHER" id="PTHR48081:SF25">
    <property type="entry name" value="PUTATIVE (AFU_ORTHOLOGUE AFUA_3G11560)-RELATED"/>
    <property type="match status" value="1"/>
</dbReference>
<evidence type="ECO:0000256" key="3">
    <source>
        <dbReference type="SAM" id="MobiDB-lite"/>
    </source>
</evidence>
<dbReference type="SUPFAM" id="SSF53474">
    <property type="entry name" value="alpha/beta-Hydrolases"/>
    <property type="match status" value="1"/>
</dbReference>
<dbReference type="InterPro" id="IPR029058">
    <property type="entry name" value="AB_hydrolase_fold"/>
</dbReference>
<evidence type="ECO:0000256" key="1">
    <source>
        <dbReference type="ARBA" id="ARBA00010515"/>
    </source>
</evidence>
<feature type="region of interest" description="Disordered" evidence="3">
    <location>
        <begin position="125"/>
        <end position="144"/>
    </location>
</feature>
<dbReference type="Pfam" id="PF07859">
    <property type="entry name" value="Abhydrolase_3"/>
    <property type="match status" value="1"/>
</dbReference>
<comment type="caution">
    <text evidence="5">The sequence shown here is derived from an EMBL/GenBank/DDBJ whole genome shotgun (WGS) entry which is preliminary data.</text>
</comment>
<dbReference type="Gene3D" id="3.40.50.1820">
    <property type="entry name" value="alpha/beta hydrolase"/>
    <property type="match status" value="1"/>
</dbReference>